<dbReference type="Proteomes" id="UP000004750">
    <property type="component" value="Unassembled WGS sequence"/>
</dbReference>
<sequence>MTMKKDILDRIQALGGDISQVSGVSLQDDLQSITFNTVLYPRPVDTPWEKAEDAEPIYGLGAFVEAHMTLYRADKEAFYEKMTAHYYRLTEEPYGQHFWIAQPFTPYKQGTADYDEWHADFADPGEVDLQEITAFTGDDTPDFIRLFYAYGYPDNLYIALSDPNPDNPTLFGTDHEVFFREITNEGTLADYLNTFLTPDELIALVEKAINKSQQG</sequence>
<reference evidence="1 2" key="1">
    <citation type="submission" date="2011-08" db="EMBL/GenBank/DDBJ databases">
        <authorList>
            <person name="Weinstock G."/>
            <person name="Sodergren E."/>
            <person name="Clifton S."/>
            <person name="Fulton L."/>
            <person name="Fulton B."/>
            <person name="Courtney L."/>
            <person name="Fronick C."/>
            <person name="Harrison M."/>
            <person name="Strong C."/>
            <person name="Farmer C."/>
            <person name="Delahaunty K."/>
            <person name="Markovic C."/>
            <person name="Hall O."/>
            <person name="Minx P."/>
            <person name="Tomlinson C."/>
            <person name="Mitreva M."/>
            <person name="Hou S."/>
            <person name="Chen J."/>
            <person name="Wollam A."/>
            <person name="Pepin K.H."/>
            <person name="Johnson M."/>
            <person name="Bhonagiri V."/>
            <person name="Zhang X."/>
            <person name="Suruliraj S."/>
            <person name="Warren W."/>
            <person name="Chinwalla A."/>
            <person name="Mardis E.R."/>
            <person name="Wilson R.K."/>
        </authorList>
    </citation>
    <scope>NUCLEOTIDE SEQUENCE [LARGE SCALE GENOMIC DNA]</scope>
    <source>
        <strain evidence="1 2">F0432</strain>
    </source>
</reference>
<dbReference type="EMBL" id="AGCM01000024">
    <property type="protein sequence ID" value="EHM55706.1"/>
    <property type="molecule type" value="Genomic_DNA"/>
</dbReference>
<evidence type="ECO:0000313" key="1">
    <source>
        <dbReference type="EMBL" id="EHM55706.1"/>
    </source>
</evidence>
<proteinExistence type="predicted"/>
<organism evidence="1 2">
    <name type="scientific">Cardiobacterium valvarum F0432</name>
    <dbReference type="NCBI Taxonomy" id="797473"/>
    <lineage>
        <taxon>Bacteria</taxon>
        <taxon>Pseudomonadati</taxon>
        <taxon>Pseudomonadota</taxon>
        <taxon>Gammaproteobacteria</taxon>
        <taxon>Cardiobacteriales</taxon>
        <taxon>Cardiobacteriaceae</taxon>
        <taxon>Cardiobacterium</taxon>
    </lineage>
</organism>
<dbReference type="HOGENOM" id="CLU_1309027_0_0_6"/>
<dbReference type="PATRIC" id="fig|797473.3.peg.432"/>
<gene>
    <name evidence="1" type="ORF">HMPREF9080_00518</name>
</gene>
<evidence type="ECO:0000313" key="2">
    <source>
        <dbReference type="Proteomes" id="UP000004750"/>
    </source>
</evidence>
<dbReference type="AlphaFoldDB" id="G9ZCP0"/>
<accession>G9ZCP0</accession>
<name>G9ZCP0_9GAMM</name>
<protein>
    <submittedName>
        <fullName evidence="1">Uncharacterized protein</fullName>
    </submittedName>
</protein>
<comment type="caution">
    <text evidence="1">The sequence shown here is derived from an EMBL/GenBank/DDBJ whole genome shotgun (WGS) entry which is preliminary data.</text>
</comment>